<comment type="caution">
    <text evidence="11">The sequence shown here is derived from an EMBL/GenBank/DDBJ whole genome shotgun (WGS) entry which is preliminary data.</text>
</comment>
<feature type="domain" description="ABC transporter" evidence="10">
    <location>
        <begin position="2"/>
        <end position="238"/>
    </location>
</feature>
<dbReference type="CDD" id="cd03214">
    <property type="entry name" value="ABC_Iron-Siderophores_B12_Hemin"/>
    <property type="match status" value="1"/>
</dbReference>
<dbReference type="InterPro" id="IPR003593">
    <property type="entry name" value="AAA+_ATPase"/>
</dbReference>
<evidence type="ECO:0000256" key="4">
    <source>
        <dbReference type="ARBA" id="ARBA00022496"/>
    </source>
</evidence>
<evidence type="ECO:0000256" key="7">
    <source>
        <dbReference type="ARBA" id="ARBA00023004"/>
    </source>
</evidence>
<keyword evidence="3" id="KW-1003">Cell membrane</keyword>
<dbReference type="SUPFAM" id="SSF52540">
    <property type="entry name" value="P-loop containing nucleoside triphosphate hydrolases"/>
    <property type="match status" value="1"/>
</dbReference>
<proteinExistence type="predicted"/>
<evidence type="ECO:0000313" key="12">
    <source>
        <dbReference type="Proteomes" id="UP001149719"/>
    </source>
</evidence>
<dbReference type="InterPro" id="IPR027417">
    <property type="entry name" value="P-loop_NTPase"/>
</dbReference>
<protein>
    <submittedName>
        <fullName evidence="11">ABC transporter ATP-binding protein</fullName>
    </submittedName>
</protein>
<reference evidence="11" key="1">
    <citation type="submission" date="2022-12" db="EMBL/GenBank/DDBJ databases">
        <title>Marinomonas 15G1-11 sp. nov, isolated from marine algae.</title>
        <authorList>
            <person name="Butt M."/>
            <person name="Choi D.G."/>
            <person name="Kim J.M."/>
            <person name="Lee J.K."/>
            <person name="Baek J.H."/>
            <person name="Jeon C.O."/>
        </authorList>
    </citation>
    <scope>NUCLEOTIDE SEQUENCE</scope>
    <source>
        <strain evidence="11">15G1-11</strain>
    </source>
</reference>
<evidence type="ECO:0000256" key="2">
    <source>
        <dbReference type="ARBA" id="ARBA00022448"/>
    </source>
</evidence>
<dbReference type="Gene3D" id="3.40.50.300">
    <property type="entry name" value="P-loop containing nucleotide triphosphate hydrolases"/>
    <property type="match status" value="1"/>
</dbReference>
<keyword evidence="4" id="KW-0410">Iron transport</keyword>
<gene>
    <name evidence="11" type="ORF">O1D97_09365</name>
</gene>
<dbReference type="InterPro" id="IPR051535">
    <property type="entry name" value="Siderophore_ABC-ATPase"/>
</dbReference>
<evidence type="ECO:0000256" key="9">
    <source>
        <dbReference type="ARBA" id="ARBA00023136"/>
    </source>
</evidence>
<keyword evidence="6 11" id="KW-0067">ATP-binding</keyword>
<evidence type="ECO:0000256" key="3">
    <source>
        <dbReference type="ARBA" id="ARBA00022475"/>
    </source>
</evidence>
<name>A0ABT4JU35_9GAMM</name>
<dbReference type="PANTHER" id="PTHR42771:SF2">
    <property type="entry name" value="IRON(3+)-HYDROXAMATE IMPORT ATP-BINDING PROTEIN FHUC"/>
    <property type="match status" value="1"/>
</dbReference>
<evidence type="ECO:0000256" key="6">
    <source>
        <dbReference type="ARBA" id="ARBA00022840"/>
    </source>
</evidence>
<evidence type="ECO:0000256" key="1">
    <source>
        <dbReference type="ARBA" id="ARBA00004202"/>
    </source>
</evidence>
<dbReference type="PANTHER" id="PTHR42771">
    <property type="entry name" value="IRON(3+)-HYDROXAMATE IMPORT ATP-BINDING PROTEIN FHUC"/>
    <property type="match status" value="1"/>
</dbReference>
<keyword evidence="12" id="KW-1185">Reference proteome</keyword>
<dbReference type="PROSITE" id="PS50893">
    <property type="entry name" value="ABC_TRANSPORTER_2"/>
    <property type="match status" value="1"/>
</dbReference>
<accession>A0ABT4JU35</accession>
<dbReference type="InterPro" id="IPR003439">
    <property type="entry name" value="ABC_transporter-like_ATP-bd"/>
</dbReference>
<dbReference type="Pfam" id="PF00005">
    <property type="entry name" value="ABC_tran"/>
    <property type="match status" value="1"/>
</dbReference>
<keyword evidence="8" id="KW-0406">Ion transport</keyword>
<evidence type="ECO:0000259" key="10">
    <source>
        <dbReference type="PROSITE" id="PS50893"/>
    </source>
</evidence>
<organism evidence="11 12">
    <name type="scientific">Marinomonas phaeophyticola</name>
    <dbReference type="NCBI Taxonomy" id="3004091"/>
    <lineage>
        <taxon>Bacteria</taxon>
        <taxon>Pseudomonadati</taxon>
        <taxon>Pseudomonadota</taxon>
        <taxon>Gammaproteobacteria</taxon>
        <taxon>Oceanospirillales</taxon>
        <taxon>Oceanospirillaceae</taxon>
        <taxon>Marinomonas</taxon>
    </lineage>
</organism>
<dbReference type="RefSeq" id="WP_269124985.1">
    <property type="nucleotide sequence ID" value="NZ_JAPUBN010000015.1"/>
</dbReference>
<dbReference type="GO" id="GO:0005524">
    <property type="term" value="F:ATP binding"/>
    <property type="evidence" value="ECO:0007669"/>
    <property type="project" value="UniProtKB-KW"/>
</dbReference>
<keyword evidence="9" id="KW-0472">Membrane</keyword>
<keyword evidence="2" id="KW-0813">Transport</keyword>
<evidence type="ECO:0000256" key="8">
    <source>
        <dbReference type="ARBA" id="ARBA00023065"/>
    </source>
</evidence>
<keyword evidence="7" id="KW-0408">Iron</keyword>
<dbReference type="EMBL" id="JAPUBN010000015">
    <property type="protein sequence ID" value="MCZ2721850.1"/>
    <property type="molecule type" value="Genomic_DNA"/>
</dbReference>
<comment type="subcellular location">
    <subcellularLocation>
        <location evidence="1">Cell membrane</location>
        <topology evidence="1">Peripheral membrane protein</topology>
    </subcellularLocation>
</comment>
<dbReference type="Proteomes" id="UP001149719">
    <property type="component" value="Unassembled WGS sequence"/>
</dbReference>
<sequence length="255" mass="28843">MFEFSQLIIERNQRPILDIPNLTLATDKLTVILGKNGSGKTTLMQCLARQLHPSKGCIRFKEKPLLGFSQRQLAQEIAFLPQSLSEAAGLTIRELVQLGRFPWHGTWGRWRQKDHDIVTQSLKQVGLSHYENQLVEEASGGEKQRAWIAMLLAQQSPVLLLDEPTSALDISHQYELLSLLQKLNRETGQGIIIILHDVNLAARYADRILAIDEGRCVFHGTVDDFMKKEQLESLYNIPMTLINHPENNTKVALAC</sequence>
<evidence type="ECO:0000313" key="11">
    <source>
        <dbReference type="EMBL" id="MCZ2721850.1"/>
    </source>
</evidence>
<dbReference type="SMART" id="SM00382">
    <property type="entry name" value="AAA"/>
    <property type="match status" value="1"/>
</dbReference>
<keyword evidence="5" id="KW-0547">Nucleotide-binding</keyword>
<evidence type="ECO:0000256" key="5">
    <source>
        <dbReference type="ARBA" id="ARBA00022741"/>
    </source>
</evidence>